<keyword evidence="17" id="KW-0282">Flagellum</keyword>
<dbReference type="CDD" id="cd17873">
    <property type="entry name" value="FlhF"/>
    <property type="match status" value="1"/>
</dbReference>
<keyword evidence="8" id="KW-0653">Protein transport</keyword>
<sequence length="467" mass="51026">MRVKKYIVDTMPEAMQKIRAELGKDAVILNTKEVRVGGVLGMFAKKKIEVIAATDAAAEEPARPKAKPSAAAQLEQALLQHAAAQASPAPAAQRETPLQEPGRPAASMPPAAAARAYAAGAPSAVPEDRHRPAPAPAPRSAGAPAASPASEAAVPLPMQAAKPLEASGAAPFVSQDERLYEELKQMKAMMKQLSLRQEGTKPTPEAVRELEKHLRSQDISEELLTHLMNVLDEASAGEDGELSKDRISMIVREELKNILYKEGRKPISPSTRVVHFVGPTGVGKTTTIAKLAAEQALKHNRKVGFITSDTYRIAAIDQLRTYATILNIPMEVVFSPQELNRAFMNLSDCDLIFMDTAGRNFRNEMYVSELNSLLRSEGENETFLVLSLTMKYRDMKAVTENFTKFSIDKVLFTKADETDSYGAAANLLYDFDLQLSYVTHGQTVPDDIRQADEASLLNGLLEGWRDE</sequence>
<evidence type="ECO:0000313" key="17">
    <source>
        <dbReference type="EMBL" id="MFD2613021.1"/>
    </source>
</evidence>
<protein>
    <recommendedName>
        <fullName evidence="3 13">Flagellar biosynthesis protein FlhF</fullName>
    </recommendedName>
</protein>
<comment type="function">
    <text evidence="12">Necessary for flagellar biosynthesis. May be involved in translocation of the flagellum.</text>
</comment>
<evidence type="ECO:0000313" key="18">
    <source>
        <dbReference type="Proteomes" id="UP001597541"/>
    </source>
</evidence>
<keyword evidence="4" id="KW-0813">Transport</keyword>
<dbReference type="Gene3D" id="3.40.50.300">
    <property type="entry name" value="P-loop containing nucleotide triphosphate hydrolases"/>
    <property type="match status" value="1"/>
</dbReference>
<dbReference type="NCBIfam" id="TIGR03499">
    <property type="entry name" value="FlhF"/>
    <property type="match status" value="1"/>
</dbReference>
<evidence type="ECO:0000256" key="4">
    <source>
        <dbReference type="ARBA" id="ARBA00022448"/>
    </source>
</evidence>
<dbReference type="InterPro" id="IPR000897">
    <property type="entry name" value="SRP54_GTPase_dom"/>
</dbReference>
<organism evidence="17 18">
    <name type="scientific">Paenibacillus gansuensis</name>
    <dbReference type="NCBI Taxonomy" id="306542"/>
    <lineage>
        <taxon>Bacteria</taxon>
        <taxon>Bacillati</taxon>
        <taxon>Bacillota</taxon>
        <taxon>Bacilli</taxon>
        <taxon>Bacillales</taxon>
        <taxon>Paenibacillaceae</taxon>
        <taxon>Paenibacillus</taxon>
    </lineage>
</organism>
<gene>
    <name evidence="17" type="primary">flhF</name>
    <name evidence="17" type="ORF">ACFSUF_11360</name>
</gene>
<dbReference type="InterPro" id="IPR020006">
    <property type="entry name" value="FlhF"/>
</dbReference>
<keyword evidence="17" id="KW-0966">Cell projection</keyword>
<dbReference type="InterPro" id="IPR003593">
    <property type="entry name" value="AAA+_ATPase"/>
</dbReference>
<evidence type="ECO:0000256" key="10">
    <source>
        <dbReference type="ARBA" id="ARBA00023136"/>
    </source>
</evidence>
<proteinExistence type="inferred from homology"/>
<keyword evidence="10" id="KW-0472">Membrane</keyword>
<comment type="similarity">
    <text evidence="2">Belongs to the GTP-binding SRP family.</text>
</comment>
<dbReference type="InterPro" id="IPR027417">
    <property type="entry name" value="P-loop_NTPase"/>
</dbReference>
<evidence type="ECO:0000256" key="12">
    <source>
        <dbReference type="ARBA" id="ARBA00025337"/>
    </source>
</evidence>
<feature type="domain" description="AAA+ ATPase" evidence="15">
    <location>
        <begin position="270"/>
        <end position="439"/>
    </location>
</feature>
<comment type="subcellular location">
    <subcellularLocation>
        <location evidence="1">Cell membrane</location>
        <topology evidence="1">Peripheral membrane protein</topology>
        <orientation evidence="1">Cytoplasmic side</orientation>
    </subcellularLocation>
</comment>
<evidence type="ECO:0000256" key="5">
    <source>
        <dbReference type="ARBA" id="ARBA00022475"/>
    </source>
</evidence>
<dbReference type="SMART" id="SM00382">
    <property type="entry name" value="AAA"/>
    <property type="match status" value="1"/>
</dbReference>
<feature type="compositionally biased region" description="Low complexity" evidence="14">
    <location>
        <begin position="101"/>
        <end position="124"/>
    </location>
</feature>
<dbReference type="SUPFAM" id="SSF52540">
    <property type="entry name" value="P-loop containing nucleoside triphosphate hydrolases"/>
    <property type="match status" value="1"/>
</dbReference>
<reference evidence="18" key="1">
    <citation type="journal article" date="2019" name="Int. J. Syst. Evol. Microbiol.">
        <title>The Global Catalogue of Microorganisms (GCM) 10K type strain sequencing project: providing services to taxonomists for standard genome sequencing and annotation.</title>
        <authorList>
            <consortium name="The Broad Institute Genomics Platform"/>
            <consortium name="The Broad Institute Genome Sequencing Center for Infectious Disease"/>
            <person name="Wu L."/>
            <person name="Ma J."/>
        </authorList>
    </citation>
    <scope>NUCLEOTIDE SEQUENCE [LARGE SCALE GENOMIC DNA]</scope>
    <source>
        <strain evidence="18">KCTC 3950</strain>
    </source>
</reference>
<dbReference type="SMART" id="SM00962">
    <property type="entry name" value="SRP54"/>
    <property type="match status" value="1"/>
</dbReference>
<keyword evidence="5" id="KW-1003">Cell membrane</keyword>
<dbReference type="PANTHER" id="PTHR43134:SF3">
    <property type="entry name" value="FLAGELLAR BIOSYNTHESIS PROTEIN FLHF"/>
    <property type="match status" value="1"/>
</dbReference>
<keyword evidence="9" id="KW-0342">GTP-binding</keyword>
<dbReference type="RefSeq" id="WP_377602908.1">
    <property type="nucleotide sequence ID" value="NZ_JBHUME010000007.1"/>
</dbReference>
<evidence type="ECO:0000256" key="14">
    <source>
        <dbReference type="SAM" id="MobiDB-lite"/>
    </source>
</evidence>
<keyword evidence="7" id="KW-1005">Bacterial flagellum biogenesis</keyword>
<feature type="region of interest" description="Disordered" evidence="14">
    <location>
        <begin position="80"/>
        <end position="152"/>
    </location>
</feature>
<evidence type="ECO:0000256" key="3">
    <source>
        <dbReference type="ARBA" id="ARBA00014919"/>
    </source>
</evidence>
<feature type="domain" description="SRP54-type proteins GTP-binding" evidence="16">
    <location>
        <begin position="271"/>
        <end position="462"/>
    </location>
</feature>
<dbReference type="InterPro" id="IPR047040">
    <property type="entry name" value="FlhF__GTPase_dom"/>
</dbReference>
<evidence type="ECO:0000256" key="7">
    <source>
        <dbReference type="ARBA" id="ARBA00022795"/>
    </source>
</evidence>
<evidence type="ECO:0000256" key="13">
    <source>
        <dbReference type="NCBIfam" id="TIGR03499"/>
    </source>
</evidence>
<accession>A0ABW5PDL7</accession>
<keyword evidence="6" id="KW-0547">Nucleotide-binding</keyword>
<evidence type="ECO:0000259" key="15">
    <source>
        <dbReference type="SMART" id="SM00382"/>
    </source>
</evidence>
<comment type="caution">
    <text evidence="17">The sequence shown here is derived from an EMBL/GenBank/DDBJ whole genome shotgun (WGS) entry which is preliminary data.</text>
</comment>
<evidence type="ECO:0000256" key="11">
    <source>
        <dbReference type="ARBA" id="ARBA00023225"/>
    </source>
</evidence>
<evidence type="ECO:0000256" key="6">
    <source>
        <dbReference type="ARBA" id="ARBA00022741"/>
    </source>
</evidence>
<evidence type="ECO:0000256" key="8">
    <source>
        <dbReference type="ARBA" id="ARBA00022927"/>
    </source>
</evidence>
<evidence type="ECO:0000256" key="9">
    <source>
        <dbReference type="ARBA" id="ARBA00023134"/>
    </source>
</evidence>
<evidence type="ECO:0000256" key="1">
    <source>
        <dbReference type="ARBA" id="ARBA00004413"/>
    </source>
</evidence>
<evidence type="ECO:0000259" key="16">
    <source>
        <dbReference type="SMART" id="SM00962"/>
    </source>
</evidence>
<keyword evidence="17" id="KW-0969">Cilium</keyword>
<dbReference type="Gene3D" id="1.20.120.1380">
    <property type="entry name" value="Flagellar FlhF biosynthesis protein, N domain"/>
    <property type="match status" value="1"/>
</dbReference>
<evidence type="ECO:0000256" key="2">
    <source>
        <dbReference type="ARBA" id="ARBA00008531"/>
    </source>
</evidence>
<name>A0ABW5PDL7_9BACL</name>
<feature type="compositionally biased region" description="Low complexity" evidence="14">
    <location>
        <begin position="138"/>
        <end position="152"/>
    </location>
</feature>
<dbReference type="Pfam" id="PF00448">
    <property type="entry name" value="SRP54"/>
    <property type="match status" value="1"/>
</dbReference>
<dbReference type="Proteomes" id="UP001597541">
    <property type="component" value="Unassembled WGS sequence"/>
</dbReference>
<dbReference type="PANTHER" id="PTHR43134">
    <property type="entry name" value="SIGNAL RECOGNITION PARTICLE RECEPTOR SUBUNIT ALPHA"/>
    <property type="match status" value="1"/>
</dbReference>
<keyword evidence="18" id="KW-1185">Reference proteome</keyword>
<dbReference type="EMBL" id="JBHUME010000007">
    <property type="protein sequence ID" value="MFD2613021.1"/>
    <property type="molecule type" value="Genomic_DNA"/>
</dbReference>
<keyword evidence="11" id="KW-1006">Bacterial flagellum protein export</keyword>
<feature type="compositionally biased region" description="Low complexity" evidence="14">
    <location>
        <begin position="80"/>
        <end position="93"/>
    </location>
</feature>